<keyword evidence="4" id="KW-1185">Reference proteome</keyword>
<feature type="transmembrane region" description="Helical" evidence="2">
    <location>
        <begin position="96"/>
        <end position="117"/>
    </location>
</feature>
<keyword evidence="2" id="KW-1133">Transmembrane helix</keyword>
<evidence type="ECO:0000256" key="1">
    <source>
        <dbReference type="SAM" id="MobiDB-lite"/>
    </source>
</evidence>
<sequence length="119" mass="12329">MMLARSASPLDGAYTQVVPRTATAAPRPDDATLILQEAEAVSEATGVVSPVDRPHTPEVHGSPPQQRPEETTQAEAPAAPSAAAVERSAASGPQKFLIALNLLVGLLLVAAVLWMWLGG</sequence>
<feature type="region of interest" description="Disordered" evidence="1">
    <location>
        <begin position="43"/>
        <end position="86"/>
    </location>
</feature>
<name>A0A9X3IXP5_9BACT</name>
<dbReference type="AlphaFoldDB" id="A0A9X3IXP5"/>
<evidence type="ECO:0000313" key="4">
    <source>
        <dbReference type="Proteomes" id="UP001150924"/>
    </source>
</evidence>
<dbReference type="RefSeq" id="WP_267771272.1">
    <property type="nucleotide sequence ID" value="NZ_JAPNKE010000002.1"/>
</dbReference>
<protein>
    <submittedName>
        <fullName evidence="3">Uncharacterized protein</fullName>
    </submittedName>
</protein>
<proteinExistence type="predicted"/>
<reference evidence="3" key="1">
    <citation type="submission" date="2022-11" db="EMBL/GenBank/DDBJ databases">
        <title>Minimal conservation of predation-associated metabolite biosynthetic gene clusters underscores biosynthetic potential of Myxococcota including descriptions for ten novel species: Archangium lansinium sp. nov., Myxococcus landrumus sp. nov., Nannocystis bai.</title>
        <authorList>
            <person name="Ahearne A."/>
            <person name="Stevens C."/>
            <person name="Phillips K."/>
        </authorList>
    </citation>
    <scope>NUCLEOTIDE SEQUENCE</scope>
    <source>
        <strain evidence="3">Na p29</strain>
    </source>
</reference>
<feature type="region of interest" description="Disordered" evidence="1">
    <location>
        <begin position="1"/>
        <end position="28"/>
    </location>
</feature>
<comment type="caution">
    <text evidence="3">The sequence shown here is derived from an EMBL/GenBank/DDBJ whole genome shotgun (WGS) entry which is preliminary data.</text>
</comment>
<evidence type="ECO:0000313" key="3">
    <source>
        <dbReference type="EMBL" id="MCY1008667.1"/>
    </source>
</evidence>
<accession>A0A9X3IXP5</accession>
<keyword evidence="2" id="KW-0472">Membrane</keyword>
<dbReference type="Proteomes" id="UP001150924">
    <property type="component" value="Unassembled WGS sequence"/>
</dbReference>
<gene>
    <name evidence="3" type="ORF">OV079_24510</name>
</gene>
<feature type="compositionally biased region" description="Low complexity" evidence="1">
    <location>
        <begin position="74"/>
        <end position="86"/>
    </location>
</feature>
<dbReference type="EMBL" id="JAPNKE010000002">
    <property type="protein sequence ID" value="MCY1008667.1"/>
    <property type="molecule type" value="Genomic_DNA"/>
</dbReference>
<evidence type="ECO:0000256" key="2">
    <source>
        <dbReference type="SAM" id="Phobius"/>
    </source>
</evidence>
<keyword evidence="2" id="KW-0812">Transmembrane</keyword>
<organism evidence="3 4">
    <name type="scientific">Nannocystis pusilla</name>
    <dbReference type="NCBI Taxonomy" id="889268"/>
    <lineage>
        <taxon>Bacteria</taxon>
        <taxon>Pseudomonadati</taxon>
        <taxon>Myxococcota</taxon>
        <taxon>Polyangia</taxon>
        <taxon>Nannocystales</taxon>
        <taxon>Nannocystaceae</taxon>
        <taxon>Nannocystis</taxon>
    </lineage>
</organism>